<accession>A0A1W4WDN0</accession>
<evidence type="ECO:0000256" key="8">
    <source>
        <dbReference type="ARBA" id="ARBA00023170"/>
    </source>
</evidence>
<dbReference type="InParanoid" id="A0A1W4WDN0"/>
<keyword evidence="11" id="KW-1185">Reference proteome</keyword>
<evidence type="ECO:0000256" key="1">
    <source>
        <dbReference type="ARBA" id="ARBA00004651"/>
    </source>
</evidence>
<dbReference type="GO" id="GO:0007165">
    <property type="term" value="P:signal transduction"/>
    <property type="evidence" value="ECO:0007669"/>
    <property type="project" value="UniProtKB-KW"/>
</dbReference>
<dbReference type="PANTHER" id="PTHR21137:SF35">
    <property type="entry name" value="ODORANT RECEPTOR 19A-RELATED"/>
    <property type="match status" value="1"/>
</dbReference>
<feature type="transmembrane region" description="Helical" evidence="10">
    <location>
        <begin position="12"/>
        <end position="32"/>
    </location>
</feature>
<sequence length="128" mass="14907">MNESFSLFLKLCYVYDILYFATAAFYSAIVLGQGKFPVGIYNGITDFQAPFVFEIVYTLQVLYIFFTLTFMAGYDLLLFVLAGHAYCEFRMLKKAFQDLPFEKGSKEEVTSKFNEYVDHHNEVIQYDN</sequence>
<keyword evidence="8" id="KW-0675">Receptor</keyword>
<evidence type="ECO:0000256" key="7">
    <source>
        <dbReference type="ARBA" id="ARBA00023136"/>
    </source>
</evidence>
<dbReference type="Pfam" id="PF02949">
    <property type="entry name" value="7tm_6"/>
    <property type="match status" value="1"/>
</dbReference>
<evidence type="ECO:0000256" key="10">
    <source>
        <dbReference type="SAM" id="Phobius"/>
    </source>
</evidence>
<evidence type="ECO:0000313" key="11">
    <source>
        <dbReference type="Proteomes" id="UP000192223"/>
    </source>
</evidence>
<feature type="transmembrane region" description="Helical" evidence="10">
    <location>
        <begin position="61"/>
        <end position="87"/>
    </location>
</feature>
<keyword evidence="9" id="KW-0807">Transducer</keyword>
<dbReference type="KEGG" id="apln:108734858"/>
<evidence type="ECO:0000256" key="6">
    <source>
        <dbReference type="ARBA" id="ARBA00022989"/>
    </source>
</evidence>
<dbReference type="RefSeq" id="XP_018322071.1">
    <property type="nucleotide sequence ID" value="XM_018466569.1"/>
</dbReference>
<gene>
    <name evidence="12" type="primary">LOC108734858</name>
</gene>
<keyword evidence="6 10" id="KW-1133">Transmembrane helix</keyword>
<dbReference type="InterPro" id="IPR004117">
    <property type="entry name" value="7tm6_olfct_rcpt"/>
</dbReference>
<dbReference type="GO" id="GO:0004984">
    <property type="term" value="F:olfactory receptor activity"/>
    <property type="evidence" value="ECO:0007669"/>
    <property type="project" value="InterPro"/>
</dbReference>
<reference evidence="12" key="1">
    <citation type="submission" date="2025-08" db="UniProtKB">
        <authorList>
            <consortium name="RefSeq"/>
        </authorList>
    </citation>
    <scope>IDENTIFICATION</scope>
    <source>
        <tissue evidence="12">Entire body</tissue>
    </source>
</reference>
<keyword evidence="4 10" id="KW-0812">Transmembrane</keyword>
<keyword evidence="5" id="KW-0552">Olfaction</keyword>
<dbReference type="PANTHER" id="PTHR21137">
    <property type="entry name" value="ODORANT RECEPTOR"/>
    <property type="match status" value="1"/>
</dbReference>
<organism evidence="11 12">
    <name type="scientific">Agrilus planipennis</name>
    <name type="common">Emerald ash borer</name>
    <name type="synonym">Agrilus marcopoli</name>
    <dbReference type="NCBI Taxonomy" id="224129"/>
    <lineage>
        <taxon>Eukaryota</taxon>
        <taxon>Metazoa</taxon>
        <taxon>Ecdysozoa</taxon>
        <taxon>Arthropoda</taxon>
        <taxon>Hexapoda</taxon>
        <taxon>Insecta</taxon>
        <taxon>Pterygota</taxon>
        <taxon>Neoptera</taxon>
        <taxon>Endopterygota</taxon>
        <taxon>Coleoptera</taxon>
        <taxon>Polyphaga</taxon>
        <taxon>Elateriformia</taxon>
        <taxon>Buprestoidea</taxon>
        <taxon>Buprestidae</taxon>
        <taxon>Agrilinae</taxon>
        <taxon>Agrilus</taxon>
    </lineage>
</organism>
<name>A0A1W4WDN0_AGRPL</name>
<evidence type="ECO:0000256" key="5">
    <source>
        <dbReference type="ARBA" id="ARBA00022725"/>
    </source>
</evidence>
<dbReference type="Proteomes" id="UP000192223">
    <property type="component" value="Unplaced"/>
</dbReference>
<dbReference type="AlphaFoldDB" id="A0A1W4WDN0"/>
<evidence type="ECO:0000256" key="9">
    <source>
        <dbReference type="ARBA" id="ARBA00023224"/>
    </source>
</evidence>
<keyword evidence="7 10" id="KW-0472">Membrane</keyword>
<proteinExistence type="predicted"/>
<dbReference type="GeneID" id="108734858"/>
<keyword evidence="3" id="KW-0716">Sensory transduction</keyword>
<evidence type="ECO:0000256" key="3">
    <source>
        <dbReference type="ARBA" id="ARBA00022606"/>
    </source>
</evidence>
<dbReference type="GO" id="GO:0005886">
    <property type="term" value="C:plasma membrane"/>
    <property type="evidence" value="ECO:0007669"/>
    <property type="project" value="UniProtKB-SubCell"/>
</dbReference>
<dbReference type="GO" id="GO:0005549">
    <property type="term" value="F:odorant binding"/>
    <property type="evidence" value="ECO:0007669"/>
    <property type="project" value="InterPro"/>
</dbReference>
<comment type="subcellular location">
    <subcellularLocation>
        <location evidence="1">Cell membrane</location>
        <topology evidence="1">Multi-pass membrane protein</topology>
    </subcellularLocation>
</comment>
<evidence type="ECO:0000313" key="12">
    <source>
        <dbReference type="RefSeq" id="XP_018322071.1"/>
    </source>
</evidence>
<evidence type="ECO:0000256" key="4">
    <source>
        <dbReference type="ARBA" id="ARBA00022692"/>
    </source>
</evidence>
<evidence type="ECO:0000256" key="2">
    <source>
        <dbReference type="ARBA" id="ARBA00022475"/>
    </source>
</evidence>
<protein>
    <submittedName>
        <fullName evidence="12">Uncharacterized protein LOC108734858</fullName>
    </submittedName>
</protein>
<keyword evidence="2" id="KW-1003">Cell membrane</keyword>